<proteinExistence type="predicted"/>
<dbReference type="Proteomes" id="UP000242474">
    <property type="component" value="Unassembled WGS sequence"/>
</dbReference>
<dbReference type="EMBL" id="KZ303488">
    <property type="protein sequence ID" value="PIA18852.1"/>
    <property type="molecule type" value="Genomic_DNA"/>
</dbReference>
<reference evidence="1 2" key="1">
    <citation type="journal article" date="2015" name="Genome Biol. Evol.">
        <title>Phylogenomic analyses indicate that early fungi evolved digesting cell walls of algal ancestors of land plants.</title>
        <authorList>
            <person name="Chang Y."/>
            <person name="Wang S."/>
            <person name="Sekimoto S."/>
            <person name="Aerts A.L."/>
            <person name="Choi C."/>
            <person name="Clum A."/>
            <person name="LaButti K.M."/>
            <person name="Lindquist E.A."/>
            <person name="Yee Ngan C."/>
            <person name="Ohm R.A."/>
            <person name="Salamov A.A."/>
            <person name="Grigoriev I.V."/>
            <person name="Spatafora J.W."/>
            <person name="Berbee M.L."/>
        </authorList>
    </citation>
    <scope>NUCLEOTIDE SEQUENCE [LARGE SCALE GENOMIC DNA]</scope>
    <source>
        <strain evidence="1 2">NRRL 1564</strain>
    </source>
</reference>
<evidence type="ECO:0000313" key="2">
    <source>
        <dbReference type="Proteomes" id="UP000242474"/>
    </source>
</evidence>
<keyword evidence="2" id="KW-1185">Reference proteome</keyword>
<evidence type="ECO:0000313" key="1">
    <source>
        <dbReference type="EMBL" id="PIA18852.1"/>
    </source>
</evidence>
<gene>
    <name evidence="1" type="ORF">COEREDRAFT_79406</name>
</gene>
<name>A0A2G5BIQ4_COERN</name>
<organism evidence="1 2">
    <name type="scientific">Coemansia reversa (strain ATCC 12441 / NRRL 1564)</name>
    <dbReference type="NCBI Taxonomy" id="763665"/>
    <lineage>
        <taxon>Eukaryota</taxon>
        <taxon>Fungi</taxon>
        <taxon>Fungi incertae sedis</taxon>
        <taxon>Zoopagomycota</taxon>
        <taxon>Kickxellomycotina</taxon>
        <taxon>Kickxellomycetes</taxon>
        <taxon>Kickxellales</taxon>
        <taxon>Kickxellaceae</taxon>
        <taxon>Coemansia</taxon>
    </lineage>
</organism>
<dbReference type="AlphaFoldDB" id="A0A2G5BIQ4"/>
<sequence>MSSKSTTKRKYAPWSCNSFTVIAPTHPQNTSAVAACLFKFQALPFFFARRHSGAKNLAEFSRMTLSFSLLSQNYAAEHVICGVQLALKIRIPHAAPGR</sequence>
<protein>
    <submittedName>
        <fullName evidence="1">Uncharacterized protein</fullName>
    </submittedName>
</protein>
<accession>A0A2G5BIQ4</accession>